<name>A0A0E0LK86_ORYPU</name>
<organism evidence="1">
    <name type="scientific">Oryza punctata</name>
    <name type="common">Red rice</name>
    <dbReference type="NCBI Taxonomy" id="4537"/>
    <lineage>
        <taxon>Eukaryota</taxon>
        <taxon>Viridiplantae</taxon>
        <taxon>Streptophyta</taxon>
        <taxon>Embryophyta</taxon>
        <taxon>Tracheophyta</taxon>
        <taxon>Spermatophyta</taxon>
        <taxon>Magnoliopsida</taxon>
        <taxon>Liliopsida</taxon>
        <taxon>Poales</taxon>
        <taxon>Poaceae</taxon>
        <taxon>BOP clade</taxon>
        <taxon>Oryzoideae</taxon>
        <taxon>Oryzeae</taxon>
        <taxon>Oryzinae</taxon>
        <taxon>Oryza</taxon>
    </lineage>
</organism>
<evidence type="ECO:0000313" key="2">
    <source>
        <dbReference type="Proteomes" id="UP000026962"/>
    </source>
</evidence>
<keyword evidence="2" id="KW-1185">Reference proteome</keyword>
<dbReference type="HOGENOM" id="CLU_2376509_0_0_1"/>
<dbReference type="EnsemblPlants" id="OPUNC07G11920.1">
    <property type="protein sequence ID" value="OPUNC07G11920.1"/>
    <property type="gene ID" value="OPUNC07G11920"/>
</dbReference>
<accession>A0A0E0LK86</accession>
<sequence length="95" mass="10131">MAQVGSSGVETAVAELMDGGTARRARARELAMRARAAAIMSVQGGIAGASLVRFGVVPPLLDKKRREIGELTCGPKDIFNISRDFSLLLTQKLLF</sequence>
<dbReference type="Proteomes" id="UP000026962">
    <property type="component" value="Chromosome 7"/>
</dbReference>
<reference evidence="1" key="1">
    <citation type="submission" date="2015-04" db="UniProtKB">
        <authorList>
            <consortium name="EnsemblPlants"/>
        </authorList>
    </citation>
    <scope>IDENTIFICATION</scope>
</reference>
<evidence type="ECO:0000313" key="1">
    <source>
        <dbReference type="EnsemblPlants" id="OPUNC07G11920.1"/>
    </source>
</evidence>
<protein>
    <submittedName>
        <fullName evidence="1">Uncharacterized protein</fullName>
    </submittedName>
</protein>
<reference evidence="1" key="2">
    <citation type="submission" date="2018-05" db="EMBL/GenBank/DDBJ databases">
        <title>OpunRS2 (Oryza punctata Reference Sequence Version 2).</title>
        <authorList>
            <person name="Zhang J."/>
            <person name="Kudrna D."/>
            <person name="Lee S."/>
            <person name="Talag J."/>
            <person name="Welchert J."/>
            <person name="Wing R.A."/>
        </authorList>
    </citation>
    <scope>NUCLEOTIDE SEQUENCE [LARGE SCALE GENOMIC DNA]</scope>
</reference>
<proteinExistence type="predicted"/>
<dbReference type="AlphaFoldDB" id="A0A0E0LK86"/>
<dbReference type="Gramene" id="OPUNC07G11920.1">
    <property type="protein sequence ID" value="OPUNC07G11920.1"/>
    <property type="gene ID" value="OPUNC07G11920"/>
</dbReference>